<dbReference type="HOGENOM" id="CLU_2249679_0_0_1"/>
<keyword evidence="3" id="KW-1185">Reference proteome</keyword>
<keyword evidence="1" id="KW-0472">Membrane</keyword>
<name>A0A067M642_BOTB1</name>
<sequence length="104" mass="11493">MRSPMVSCDPHKWDPILESLQRSRGPREPLGTLHERIIFEQEVPSCVEHCLIRTVIFGFWSNSLLILSLAGTSSMLWLGLAGEGNISPKIPRSEAEGGVCLCFG</sequence>
<evidence type="ECO:0000313" key="3">
    <source>
        <dbReference type="Proteomes" id="UP000027195"/>
    </source>
</evidence>
<dbReference type="Proteomes" id="UP000027195">
    <property type="component" value="Unassembled WGS sequence"/>
</dbReference>
<dbReference type="InParanoid" id="A0A067M642"/>
<reference evidence="3" key="1">
    <citation type="journal article" date="2014" name="Proc. Natl. Acad. Sci. U.S.A.">
        <title>Extensive sampling of basidiomycete genomes demonstrates inadequacy of the white-rot/brown-rot paradigm for wood decay fungi.</title>
        <authorList>
            <person name="Riley R."/>
            <person name="Salamov A.A."/>
            <person name="Brown D.W."/>
            <person name="Nagy L.G."/>
            <person name="Floudas D."/>
            <person name="Held B.W."/>
            <person name="Levasseur A."/>
            <person name="Lombard V."/>
            <person name="Morin E."/>
            <person name="Otillar R."/>
            <person name="Lindquist E.A."/>
            <person name="Sun H."/>
            <person name="LaButti K.M."/>
            <person name="Schmutz J."/>
            <person name="Jabbour D."/>
            <person name="Luo H."/>
            <person name="Baker S.E."/>
            <person name="Pisabarro A.G."/>
            <person name="Walton J.D."/>
            <person name="Blanchette R.A."/>
            <person name="Henrissat B."/>
            <person name="Martin F."/>
            <person name="Cullen D."/>
            <person name="Hibbett D.S."/>
            <person name="Grigoriev I.V."/>
        </authorList>
    </citation>
    <scope>NUCLEOTIDE SEQUENCE [LARGE SCALE GENOMIC DNA]</scope>
    <source>
        <strain evidence="3">FD-172 SS1</strain>
    </source>
</reference>
<keyword evidence="1" id="KW-0812">Transmembrane</keyword>
<dbReference type="EMBL" id="KL198070">
    <property type="protein sequence ID" value="KDQ10180.1"/>
    <property type="molecule type" value="Genomic_DNA"/>
</dbReference>
<dbReference type="AlphaFoldDB" id="A0A067M642"/>
<gene>
    <name evidence="2" type="ORF">BOTBODRAFT_499193</name>
</gene>
<accession>A0A067M642</accession>
<evidence type="ECO:0000313" key="2">
    <source>
        <dbReference type="EMBL" id="KDQ10180.1"/>
    </source>
</evidence>
<feature type="transmembrane region" description="Helical" evidence="1">
    <location>
        <begin position="64"/>
        <end position="82"/>
    </location>
</feature>
<protein>
    <submittedName>
        <fullName evidence="2">Uncharacterized protein</fullName>
    </submittedName>
</protein>
<organism evidence="2 3">
    <name type="scientific">Botryobasidium botryosum (strain FD-172 SS1)</name>
    <dbReference type="NCBI Taxonomy" id="930990"/>
    <lineage>
        <taxon>Eukaryota</taxon>
        <taxon>Fungi</taxon>
        <taxon>Dikarya</taxon>
        <taxon>Basidiomycota</taxon>
        <taxon>Agaricomycotina</taxon>
        <taxon>Agaricomycetes</taxon>
        <taxon>Cantharellales</taxon>
        <taxon>Botryobasidiaceae</taxon>
        <taxon>Botryobasidium</taxon>
    </lineage>
</organism>
<evidence type="ECO:0000256" key="1">
    <source>
        <dbReference type="SAM" id="Phobius"/>
    </source>
</evidence>
<keyword evidence="1" id="KW-1133">Transmembrane helix</keyword>
<proteinExistence type="predicted"/>